<evidence type="ECO:0000313" key="5">
    <source>
        <dbReference type="Proteomes" id="UP000671995"/>
    </source>
</evidence>
<dbReference type="InterPro" id="IPR004682">
    <property type="entry name" value="TRAP_DctP"/>
</dbReference>
<name>A0A975EYI0_9SPIR</name>
<reference evidence="4" key="1">
    <citation type="submission" date="2020-05" db="EMBL/GenBank/DDBJ databases">
        <authorList>
            <person name="Zeng H."/>
            <person name="Chan Y.K."/>
            <person name="Watt R.M."/>
        </authorList>
    </citation>
    <scope>NUCLEOTIDE SEQUENCE</scope>
    <source>
        <strain evidence="4">ATCC 700773</strain>
    </source>
</reference>
<evidence type="ECO:0000256" key="3">
    <source>
        <dbReference type="ARBA" id="ARBA00022729"/>
    </source>
</evidence>
<protein>
    <submittedName>
        <fullName evidence="4">TRAP transporter substrate-binding protein DctP</fullName>
    </submittedName>
</protein>
<dbReference type="Pfam" id="PF03480">
    <property type="entry name" value="DctP"/>
    <property type="match status" value="1"/>
</dbReference>
<dbReference type="Gene3D" id="3.40.190.170">
    <property type="entry name" value="Bacterial extracellular solute-binding protein, family 7"/>
    <property type="match status" value="1"/>
</dbReference>
<dbReference type="RefSeq" id="WP_210117799.1">
    <property type="nucleotide sequence ID" value="NZ_CP054257.1"/>
</dbReference>
<dbReference type="NCBIfam" id="NF037995">
    <property type="entry name" value="TRAP_S1"/>
    <property type="match status" value="1"/>
</dbReference>
<dbReference type="CDD" id="cd13669">
    <property type="entry name" value="PBP2_TRAP_TM0322_like"/>
    <property type="match status" value="1"/>
</dbReference>
<keyword evidence="2" id="KW-0813">Transport</keyword>
<evidence type="ECO:0000256" key="1">
    <source>
        <dbReference type="ARBA" id="ARBA00009023"/>
    </source>
</evidence>
<dbReference type="SUPFAM" id="SSF53850">
    <property type="entry name" value="Periplasmic binding protein-like II"/>
    <property type="match status" value="1"/>
</dbReference>
<sequence length="343" mass="37820">MLKDGSRKFVCFLALSVAVVGMVFAGGANESSSAKKMTIQIGFENSMSEPVGQALKKWQSLVAEKGDGSLVIELFPDSQLGSKNKLIDSMLLGEPVMTLADGAFYADYGVKDMGIVFGPFLFENWDQCWKLIESDWYKQQSSLLEKKGLKLVSSNWIYGDRHTLTVKPVKSVKDLKGMKIRVPSNQIQTEGMNVLGAAATGMSLGDVYQALQSKTIDGAENPLSTLYGRKLQEVAKYLILDGHVKNFTTWVCSAAMFNSLTKSQQELLVSTGNEAGVYNNKLQDAAQDDYLKKMKAEGVQVVEMTPALQKEFRDAAMPFYDKGSQFGWSQGLYRTVRKAMGEN</sequence>
<keyword evidence="3" id="KW-0732">Signal</keyword>
<comment type="similarity">
    <text evidence="1">Belongs to the bacterial solute-binding protein 7 family.</text>
</comment>
<dbReference type="InterPro" id="IPR038404">
    <property type="entry name" value="TRAP_DctP_sf"/>
</dbReference>
<organism evidence="4 5">
    <name type="scientific">Treponema parvum</name>
    <dbReference type="NCBI Taxonomy" id="138851"/>
    <lineage>
        <taxon>Bacteria</taxon>
        <taxon>Pseudomonadati</taxon>
        <taxon>Spirochaetota</taxon>
        <taxon>Spirochaetia</taxon>
        <taxon>Spirochaetales</taxon>
        <taxon>Treponemataceae</taxon>
        <taxon>Treponema</taxon>
    </lineage>
</organism>
<gene>
    <name evidence="4" type="primary">dctP</name>
    <name evidence="4" type="ORF">HRI96_01640</name>
</gene>
<dbReference type="PANTHER" id="PTHR33376:SF7">
    <property type="entry name" value="C4-DICARBOXYLATE-BINDING PROTEIN DCTB"/>
    <property type="match status" value="1"/>
</dbReference>
<reference evidence="4" key="2">
    <citation type="journal article" date="2021" name="Microbiol. Resour. Announc.">
        <title>Complete Genome Sequences of Three Human Oral Treponema parvum Isolates.</title>
        <authorList>
            <person name="Zeng H."/>
            <person name="Watt R.M."/>
        </authorList>
    </citation>
    <scope>NUCLEOTIDE SEQUENCE</scope>
    <source>
        <strain evidence="4">ATCC 700773</strain>
    </source>
</reference>
<dbReference type="EMBL" id="CP054257">
    <property type="protein sequence ID" value="QTQ11005.1"/>
    <property type="molecule type" value="Genomic_DNA"/>
</dbReference>
<proteinExistence type="inferred from homology"/>
<dbReference type="AlphaFoldDB" id="A0A975EYI0"/>
<dbReference type="InterPro" id="IPR018389">
    <property type="entry name" value="DctP_fam"/>
</dbReference>
<accession>A0A975EYI0</accession>
<dbReference type="PIRSF" id="PIRSF006470">
    <property type="entry name" value="DctB"/>
    <property type="match status" value="1"/>
</dbReference>
<dbReference type="Proteomes" id="UP000671995">
    <property type="component" value="Chromosome"/>
</dbReference>
<dbReference type="PANTHER" id="PTHR33376">
    <property type="match status" value="1"/>
</dbReference>
<dbReference type="GO" id="GO:0030288">
    <property type="term" value="C:outer membrane-bounded periplasmic space"/>
    <property type="evidence" value="ECO:0007669"/>
    <property type="project" value="InterPro"/>
</dbReference>
<dbReference type="GO" id="GO:0055085">
    <property type="term" value="P:transmembrane transport"/>
    <property type="evidence" value="ECO:0007669"/>
    <property type="project" value="InterPro"/>
</dbReference>
<evidence type="ECO:0000256" key="2">
    <source>
        <dbReference type="ARBA" id="ARBA00022448"/>
    </source>
</evidence>
<evidence type="ECO:0000313" key="4">
    <source>
        <dbReference type="EMBL" id="QTQ11005.1"/>
    </source>
</evidence>